<keyword evidence="2" id="KW-1185">Reference proteome</keyword>
<comment type="caution">
    <text evidence="1">The sequence shown here is derived from an EMBL/GenBank/DDBJ whole genome shotgun (WGS) entry which is preliminary data.</text>
</comment>
<gene>
    <name evidence="1" type="ORF">ENSA5_10340</name>
</gene>
<proteinExistence type="predicted"/>
<sequence>MEPSSRDLHPRTGARFVFDRAPGESPRYAVTIYLPGTERWSGRLSWIDERAELEPDQGQAPVNAEPYTWAHAEALKLARVLHRAPRQHMVRWRG</sequence>
<name>A0A2S9YGB6_9BACT</name>
<dbReference type="EMBL" id="PVNK01000058">
    <property type="protein sequence ID" value="PRQ04144.1"/>
    <property type="molecule type" value="Genomic_DNA"/>
</dbReference>
<reference evidence="1 2" key="1">
    <citation type="submission" date="2018-03" db="EMBL/GenBank/DDBJ databases">
        <title>Draft Genome Sequences of the Obligatory Marine Myxobacteria Enhygromyxa salina SWB005.</title>
        <authorList>
            <person name="Poehlein A."/>
            <person name="Moghaddam J.A."/>
            <person name="Harms H."/>
            <person name="Alanjari M."/>
            <person name="Koenig G.M."/>
            <person name="Daniel R."/>
            <person name="Schaeberle T.F."/>
        </authorList>
    </citation>
    <scope>NUCLEOTIDE SEQUENCE [LARGE SCALE GENOMIC DNA]</scope>
    <source>
        <strain evidence="1 2">SWB005</strain>
    </source>
</reference>
<dbReference type="Proteomes" id="UP000237968">
    <property type="component" value="Unassembled WGS sequence"/>
</dbReference>
<evidence type="ECO:0000313" key="1">
    <source>
        <dbReference type="EMBL" id="PRQ04144.1"/>
    </source>
</evidence>
<dbReference type="AlphaFoldDB" id="A0A2S9YGB6"/>
<organism evidence="1 2">
    <name type="scientific">Enhygromyxa salina</name>
    <dbReference type="NCBI Taxonomy" id="215803"/>
    <lineage>
        <taxon>Bacteria</taxon>
        <taxon>Pseudomonadati</taxon>
        <taxon>Myxococcota</taxon>
        <taxon>Polyangia</taxon>
        <taxon>Nannocystales</taxon>
        <taxon>Nannocystaceae</taxon>
        <taxon>Enhygromyxa</taxon>
    </lineage>
</organism>
<protein>
    <submittedName>
        <fullName evidence="1">Uncharacterized protein</fullName>
    </submittedName>
</protein>
<dbReference type="OrthoDB" id="5519058at2"/>
<evidence type="ECO:0000313" key="2">
    <source>
        <dbReference type="Proteomes" id="UP000237968"/>
    </source>
</evidence>
<dbReference type="RefSeq" id="WP_106390458.1">
    <property type="nucleotide sequence ID" value="NZ_PVNK01000058.1"/>
</dbReference>
<accession>A0A2S9YGB6</accession>